<dbReference type="GeneID" id="98129094"/>
<dbReference type="EMBL" id="JAZGUE010000001">
    <property type="protein sequence ID" value="KAL2271399.1"/>
    <property type="molecule type" value="Genomic_DNA"/>
</dbReference>
<protein>
    <submittedName>
        <fullName evidence="1">Uncharacterized protein</fullName>
    </submittedName>
</protein>
<name>A0ABR4DMS4_9PEZI</name>
<dbReference type="RefSeq" id="XP_070870123.1">
    <property type="nucleotide sequence ID" value="XM_071014450.1"/>
</dbReference>
<proteinExistence type="predicted"/>
<evidence type="ECO:0000313" key="1">
    <source>
        <dbReference type="EMBL" id="KAL2271399.1"/>
    </source>
</evidence>
<dbReference type="Proteomes" id="UP001600064">
    <property type="component" value="Unassembled WGS sequence"/>
</dbReference>
<sequence length="315" mass="35341">MGRLPPAEKLPLALRKNIRDEFDSNKADLESQLSELLGTEWTVEVDPLAIWPYHNDGWAKENLGSAIKGYINGAIYQLKNAVSKYGDEFKTELNALAPTHILTLDFDEEGKISSGGCGVDIHEGKLRILFAEDYLGTNVDYCLENPKLLKALNAVPPTEELPYSFVVRQGIRERWDAEIGEVKAKIAAQLGKSADDITLNPNFAATFDRLTQATEANENIYVKDWQDNFASFILGYFDALRSHLEYVKVGEDELVQEGLLEAVEKNEYAFRLVDSLQDSSYNEVVIEDGVLYLQTTPENFGVNQNDVAKKLVDRL</sequence>
<reference evidence="1 2" key="1">
    <citation type="journal article" date="2024" name="Commun. Biol.">
        <title>Comparative genomic analysis of thermophilic fungi reveals convergent evolutionary adaptations and gene losses.</title>
        <authorList>
            <person name="Steindorff A.S."/>
            <person name="Aguilar-Pontes M.V."/>
            <person name="Robinson A.J."/>
            <person name="Andreopoulos B."/>
            <person name="LaButti K."/>
            <person name="Kuo A."/>
            <person name="Mondo S."/>
            <person name="Riley R."/>
            <person name="Otillar R."/>
            <person name="Haridas S."/>
            <person name="Lipzen A."/>
            <person name="Grimwood J."/>
            <person name="Schmutz J."/>
            <person name="Clum A."/>
            <person name="Reid I.D."/>
            <person name="Moisan M.C."/>
            <person name="Butler G."/>
            <person name="Nguyen T.T.M."/>
            <person name="Dewar K."/>
            <person name="Conant G."/>
            <person name="Drula E."/>
            <person name="Henrissat B."/>
            <person name="Hansel C."/>
            <person name="Singer S."/>
            <person name="Hutchinson M.I."/>
            <person name="de Vries R.P."/>
            <person name="Natvig D.O."/>
            <person name="Powell A.J."/>
            <person name="Tsang A."/>
            <person name="Grigoriev I.V."/>
        </authorList>
    </citation>
    <scope>NUCLEOTIDE SEQUENCE [LARGE SCALE GENOMIC DNA]</scope>
    <source>
        <strain evidence="1 2">ATCC 22073</strain>
    </source>
</reference>
<evidence type="ECO:0000313" key="2">
    <source>
        <dbReference type="Proteomes" id="UP001600064"/>
    </source>
</evidence>
<keyword evidence="2" id="KW-1185">Reference proteome</keyword>
<accession>A0ABR4DMS4</accession>
<gene>
    <name evidence="1" type="ORF">VTJ83DRAFT_770</name>
</gene>
<organism evidence="1 2">
    <name type="scientific">Remersonia thermophila</name>
    <dbReference type="NCBI Taxonomy" id="72144"/>
    <lineage>
        <taxon>Eukaryota</taxon>
        <taxon>Fungi</taxon>
        <taxon>Dikarya</taxon>
        <taxon>Ascomycota</taxon>
        <taxon>Pezizomycotina</taxon>
        <taxon>Sordariomycetes</taxon>
        <taxon>Sordariomycetidae</taxon>
        <taxon>Sordariales</taxon>
        <taxon>Sordariales incertae sedis</taxon>
        <taxon>Remersonia</taxon>
    </lineage>
</organism>
<comment type="caution">
    <text evidence="1">The sequence shown here is derived from an EMBL/GenBank/DDBJ whole genome shotgun (WGS) entry which is preliminary data.</text>
</comment>